<protein>
    <submittedName>
        <fullName evidence="1">Uncharacterized protein</fullName>
    </submittedName>
</protein>
<organism evidence="1">
    <name type="scientific">marine sediment metagenome</name>
    <dbReference type="NCBI Taxonomy" id="412755"/>
    <lineage>
        <taxon>unclassified sequences</taxon>
        <taxon>metagenomes</taxon>
        <taxon>ecological metagenomes</taxon>
    </lineage>
</organism>
<dbReference type="EMBL" id="LAZR01018531">
    <property type="protein sequence ID" value="KKL96057.1"/>
    <property type="molecule type" value="Genomic_DNA"/>
</dbReference>
<accession>A0A0F9JAC4</accession>
<comment type="caution">
    <text evidence="1">The sequence shown here is derived from an EMBL/GenBank/DDBJ whole genome shotgun (WGS) entry which is preliminary data.</text>
</comment>
<feature type="non-terminal residue" evidence="1">
    <location>
        <position position="1"/>
    </location>
</feature>
<reference evidence="1" key="1">
    <citation type="journal article" date="2015" name="Nature">
        <title>Complex archaea that bridge the gap between prokaryotes and eukaryotes.</title>
        <authorList>
            <person name="Spang A."/>
            <person name="Saw J.H."/>
            <person name="Jorgensen S.L."/>
            <person name="Zaremba-Niedzwiedzka K."/>
            <person name="Martijn J."/>
            <person name="Lind A.E."/>
            <person name="van Eijk R."/>
            <person name="Schleper C."/>
            <person name="Guy L."/>
            <person name="Ettema T.J."/>
        </authorList>
    </citation>
    <scope>NUCLEOTIDE SEQUENCE</scope>
</reference>
<sequence length="389" mass="41502">GIGEFFDGIFGSQEELMRQEQQRQEQIRLTTQLIQQEVQLQKKLIALNQERDTLLGKEAHRQIQLNSILIADDDKRAAANLKILKDLEAGLRASLEVEGVGAAEIAARVTEAEKTSIDNRTVLTLLNAAVSSIQTEEGTKLGIGTDEFKKLTSQIKAALTGDISPDIRDFALTTLKQLERGAILGKVSAPGPGAPPEGVFDVLMRISEVGILSKPDDIIFPNVSTALDIRAEIQKAAGKAGLSVADQARILAGSEELFGLLERIASEQRAIGGGFEAKQAREQSFVNIGRGGVREAFGVFNAPVINQAALDLPTGAASVALATRAAKSFSERQADSLDSIVSILTDQLNILLGIENNTRQGGASTFGTAEQDIVVADILDNIADRNIAA</sequence>
<name>A0A0F9JAC4_9ZZZZ</name>
<evidence type="ECO:0000313" key="1">
    <source>
        <dbReference type="EMBL" id="KKL96057.1"/>
    </source>
</evidence>
<gene>
    <name evidence="1" type="ORF">LCGC14_1848300</name>
</gene>
<proteinExistence type="predicted"/>
<dbReference type="AlphaFoldDB" id="A0A0F9JAC4"/>